<feature type="compositionally biased region" description="Low complexity" evidence="1">
    <location>
        <begin position="89"/>
        <end position="106"/>
    </location>
</feature>
<evidence type="ECO:0000313" key="2">
    <source>
        <dbReference type="EMBL" id="EHS63897.1"/>
    </source>
</evidence>
<dbReference type="GeneID" id="13543221"/>
<dbReference type="AlphaFoldDB" id="H6QPL2"/>
<dbReference type="VEuPathDB" id="FungiDB:PGTG_20879"/>
<dbReference type="InParanoid" id="H6QPL2"/>
<evidence type="ECO:0000313" key="3">
    <source>
        <dbReference type="Proteomes" id="UP000008783"/>
    </source>
</evidence>
<proteinExistence type="predicted"/>
<reference evidence="3" key="1">
    <citation type="journal article" date="2011" name="Proc. Natl. Acad. Sci. U.S.A.">
        <title>Obligate biotrophy features unraveled by the genomic analysis of rust fungi.</title>
        <authorList>
            <person name="Duplessis S."/>
            <person name="Cuomo C.A."/>
            <person name="Lin Y.-C."/>
            <person name="Aerts A."/>
            <person name="Tisserant E."/>
            <person name="Veneault-Fourrey C."/>
            <person name="Joly D.L."/>
            <person name="Hacquard S."/>
            <person name="Amselem J."/>
            <person name="Cantarel B.L."/>
            <person name="Chiu R."/>
            <person name="Coutinho P.M."/>
            <person name="Feau N."/>
            <person name="Field M."/>
            <person name="Frey P."/>
            <person name="Gelhaye E."/>
            <person name="Goldberg J."/>
            <person name="Grabherr M.G."/>
            <person name="Kodira C.D."/>
            <person name="Kohler A."/>
            <person name="Kuees U."/>
            <person name="Lindquist E.A."/>
            <person name="Lucas S.M."/>
            <person name="Mago R."/>
            <person name="Mauceli E."/>
            <person name="Morin E."/>
            <person name="Murat C."/>
            <person name="Pangilinan J.L."/>
            <person name="Park R."/>
            <person name="Pearson M."/>
            <person name="Quesneville H."/>
            <person name="Rouhier N."/>
            <person name="Sakthikumar S."/>
            <person name="Salamov A.A."/>
            <person name="Schmutz J."/>
            <person name="Selles B."/>
            <person name="Shapiro H."/>
            <person name="Tanguay P."/>
            <person name="Tuskan G.A."/>
            <person name="Henrissat B."/>
            <person name="Van de Peer Y."/>
            <person name="Rouze P."/>
            <person name="Ellis J.G."/>
            <person name="Dodds P.N."/>
            <person name="Schein J.E."/>
            <person name="Zhong S."/>
            <person name="Hamelin R.C."/>
            <person name="Grigoriev I.V."/>
            <person name="Szabo L.J."/>
            <person name="Martin F."/>
        </authorList>
    </citation>
    <scope>NUCLEOTIDE SEQUENCE [LARGE SCALE GENOMIC DNA]</scope>
    <source>
        <strain evidence="3">CRL 75-36-700-3 / race SCCL</strain>
    </source>
</reference>
<evidence type="ECO:0000256" key="1">
    <source>
        <dbReference type="SAM" id="MobiDB-lite"/>
    </source>
</evidence>
<dbReference type="RefSeq" id="XP_003890592.1">
    <property type="nucleotide sequence ID" value="XM_003890543.1"/>
</dbReference>
<dbReference type="Proteomes" id="UP000008783">
    <property type="component" value="Unassembled WGS sequence"/>
</dbReference>
<protein>
    <submittedName>
        <fullName evidence="2">Uncharacterized protein</fullName>
    </submittedName>
</protein>
<dbReference type="KEGG" id="pgr:PGTG_20879"/>
<organism evidence="2 3">
    <name type="scientific">Puccinia graminis f. sp. tritici (strain CRL 75-36-700-3 / race SCCL)</name>
    <name type="common">Black stem rust fungus</name>
    <dbReference type="NCBI Taxonomy" id="418459"/>
    <lineage>
        <taxon>Eukaryota</taxon>
        <taxon>Fungi</taxon>
        <taxon>Dikarya</taxon>
        <taxon>Basidiomycota</taxon>
        <taxon>Pucciniomycotina</taxon>
        <taxon>Pucciniomycetes</taxon>
        <taxon>Pucciniales</taxon>
        <taxon>Pucciniaceae</taxon>
        <taxon>Puccinia</taxon>
    </lineage>
</organism>
<feature type="region of interest" description="Disordered" evidence="1">
    <location>
        <begin position="83"/>
        <end position="116"/>
    </location>
</feature>
<gene>
    <name evidence="2" type="ORF">PGTG_20879</name>
</gene>
<name>H6QPL2_PUCGT</name>
<dbReference type="EMBL" id="DS178265">
    <property type="protein sequence ID" value="EHS63897.1"/>
    <property type="molecule type" value="Genomic_DNA"/>
</dbReference>
<keyword evidence="3" id="KW-1185">Reference proteome</keyword>
<accession>H6QPL2</accession>
<dbReference type="HOGENOM" id="CLU_1897243_0_0_1"/>
<sequence length="134" mass="14477">MPGSYGTAADPWRAVLHAGLSLACRRARQSPPGVRFGVSVTKELIRDNQMCLLVDGSHILPPYLTIMEYIICELKTISILEGEDPPAKQPAANQPAANQPARQQAPVTAPQKDPAIEELTKTLAGWKVQKGPVI</sequence>